<organism evidence="1 2">
    <name type="scientific">Purpureocillium lilacinum</name>
    <name type="common">Paecilomyces lilacinus</name>
    <dbReference type="NCBI Taxonomy" id="33203"/>
    <lineage>
        <taxon>Eukaryota</taxon>
        <taxon>Fungi</taxon>
        <taxon>Dikarya</taxon>
        <taxon>Ascomycota</taxon>
        <taxon>Pezizomycotina</taxon>
        <taxon>Sordariomycetes</taxon>
        <taxon>Hypocreomycetidae</taxon>
        <taxon>Hypocreales</taxon>
        <taxon>Ophiocordycipitaceae</taxon>
        <taxon>Purpureocillium</taxon>
    </lineage>
</organism>
<evidence type="ECO:0000313" key="2">
    <source>
        <dbReference type="Proteomes" id="UP001638806"/>
    </source>
</evidence>
<protein>
    <submittedName>
        <fullName evidence="1">Uncharacterized protein</fullName>
    </submittedName>
</protein>
<sequence>MARRPDIVPSFREPAVVVSPTAVDQELSRGRKRSRSITRADVKSLRSDESSNLRGRLPRRATSPFGLVSRNTSPSMLSPTTQLLRYNQLRNARREHCPSRTGSPADQRPFRRRQRTRSRSRGPGLEQDFVARSTPCRASGTSYDLYDNVTSWEIAAVVASADGEARVQVPDGATWDTHGGIGEHVTETAWTGDVCRQALFMPSYENKRDAPLSSERAARAGAILWRPATACSAIRHFAGPGRQSAELPFGEQLFCPSTIIAVRGQPFGKSNTLTPSTATYDLASLQQLPNRREYANTAVLDSFGLEAGSRVLPKASRPPKRSRRLHTGFWQHGASAIELSSLWPLPPPATDAEASDCATRPAQTSLVASAFLLDFLYPNGTYALLRRLYPSLPRPQDGRRTDGSSRRRNFTSSTVVAESDPQTPVVRMEAPQTRPSRRNARSFTNNGALQQGGTSHVTAVVAPDATPRAPSALETNESALQEADITSAPRLKRRSNSRTLQDLLSRPDEERHHDVWDLYCRLDDDQRQALRRQVIIYLARSRSIVEIGRALSLFRQIPVDSWDDELQSAGVLALLRSGDTALAVDRFKTGLEQRGLTGGIEHLISHSVENRQWQTLLKIWLDYYTSDTTDTGNQLRHLQTIPNIWKPYFSFERYIETESSGPVRAINLHSKTRLGLSTLRRHLAETALRQPCPPKQAAVILDIWAEKQLYEGYLMQMMDRWSKGQESKASLVVLPDIYKTYRAMPGAKPPVPLLRGLFELYFPANVAGLEEVYRDWHSAWGDLDQWGFEKFLKFYAGAGDIQAVKDLWARYVARYPDVLDLPRAFRSTMNVYAQTGDVAAAEKEFRLMTDKYEVTPDIDTWNTLLKCYVRADDFPRVLQCFEEIDAALLPNSFTYAHVMAMASKKGDLETTLEFFNRSQKDRVPVSKEMTMALVTAYCRNDRLTDAERICFELAERKATSTGVWNQLLYYNGAQGKLDKCYELLQAMKTHDVEWDSQTYEFLLQALVQVDQIQPAFQLLQKAHEDKLFPVGPEHFAVVMAGAVRTGELTLVETIMAQMRQADQPMSFKGQVALVEAAIRQNPSAKRTRQLGREIGIGRAIMLLVELRDFTTAEELVNVYAEVFPKCKGAAAFPPEITSALMLGYLKDGRLAQVHKMWKQTWNSTLARSQRPHGGIYPAHEYDLARPLNVVAKAFREADDGRGLLSCVEQVTGAGFKLTRSNWNLVVRYLAETGHWERAMDWCEEMLMPRWRGWTASAGSLQERRDLKNTRVLQASKAAVLSLQREWLKLRKLAAWSGHVSHKLKQIELRHPMLHYAFITTDYEHLPAAWTRPRTGKSLTRAVKDMLRPVSYDELKAMQRTLQRQLRALEGRKQQRRVTAGGSGSGPGSGGSSSSMNKRPPRRKAASAAHAQAPSPGSSSGGAGGVHVVPSRPSPKKDAAQTRPVRQAADVKHLKHLDVAVRERLSELQDAS</sequence>
<proteinExistence type="predicted"/>
<dbReference type="Proteomes" id="UP001638806">
    <property type="component" value="Unassembled WGS sequence"/>
</dbReference>
<keyword evidence="2" id="KW-1185">Reference proteome</keyword>
<accession>A0ACC4EB46</accession>
<evidence type="ECO:0000313" key="1">
    <source>
        <dbReference type="EMBL" id="KAL3965462.1"/>
    </source>
</evidence>
<dbReference type="EMBL" id="JBGNUJ010000002">
    <property type="protein sequence ID" value="KAL3965462.1"/>
    <property type="molecule type" value="Genomic_DNA"/>
</dbReference>
<name>A0ACC4EB46_PURLI</name>
<comment type="caution">
    <text evidence="1">The sequence shown here is derived from an EMBL/GenBank/DDBJ whole genome shotgun (WGS) entry which is preliminary data.</text>
</comment>
<gene>
    <name evidence="1" type="ORF">ACCO45_002466</name>
</gene>
<reference evidence="1" key="1">
    <citation type="submission" date="2024-12" db="EMBL/GenBank/DDBJ databases">
        <title>Comparative genomics and development of molecular markers within Purpureocillium lilacinum and among Purpureocillium species.</title>
        <authorList>
            <person name="Yeh Z.-Y."/>
            <person name="Ni N.-T."/>
            <person name="Lo P.-H."/>
            <person name="Mushyakhwo K."/>
            <person name="Lin C.-F."/>
            <person name="Nai Y.-S."/>
        </authorList>
    </citation>
    <scope>NUCLEOTIDE SEQUENCE</scope>
    <source>
        <strain evidence="1">NCHU-NPUST-175</strain>
    </source>
</reference>